<sequence>REPKRRSTSARTRKAKDLTRANKHGKPHERSLHNQYSAFDMVDMGPPIYYDSYENIAGYVAYNPYGGIHAYGPQWMYTVNPIQYHHTQRQMSGQKMF</sequence>
<evidence type="ECO:0000313" key="2">
    <source>
        <dbReference type="EMBL" id="KAL3883165.1"/>
    </source>
</evidence>
<gene>
    <name evidence="2" type="ORF">ACJMK2_029456</name>
</gene>
<reference evidence="2 3" key="1">
    <citation type="submission" date="2024-11" db="EMBL/GenBank/DDBJ databases">
        <title>Chromosome-level genome assembly of the freshwater bivalve Anodonta woodiana.</title>
        <authorList>
            <person name="Chen X."/>
        </authorList>
    </citation>
    <scope>NUCLEOTIDE SEQUENCE [LARGE SCALE GENOMIC DNA]</scope>
    <source>
        <strain evidence="2">MN2024</strain>
        <tissue evidence="2">Gills</tissue>
    </source>
</reference>
<feature type="compositionally biased region" description="Basic residues" evidence="1">
    <location>
        <begin position="1"/>
        <end position="14"/>
    </location>
</feature>
<feature type="non-terminal residue" evidence="2">
    <location>
        <position position="1"/>
    </location>
</feature>
<feature type="region of interest" description="Disordered" evidence="1">
    <location>
        <begin position="1"/>
        <end position="33"/>
    </location>
</feature>
<dbReference type="Proteomes" id="UP001634394">
    <property type="component" value="Unassembled WGS sequence"/>
</dbReference>
<evidence type="ECO:0000256" key="1">
    <source>
        <dbReference type="SAM" id="MobiDB-lite"/>
    </source>
</evidence>
<comment type="caution">
    <text evidence="2">The sequence shown here is derived from an EMBL/GenBank/DDBJ whole genome shotgun (WGS) entry which is preliminary data.</text>
</comment>
<proteinExistence type="predicted"/>
<organism evidence="2 3">
    <name type="scientific">Sinanodonta woodiana</name>
    <name type="common">Chinese pond mussel</name>
    <name type="synonym">Anodonta woodiana</name>
    <dbReference type="NCBI Taxonomy" id="1069815"/>
    <lineage>
        <taxon>Eukaryota</taxon>
        <taxon>Metazoa</taxon>
        <taxon>Spiralia</taxon>
        <taxon>Lophotrochozoa</taxon>
        <taxon>Mollusca</taxon>
        <taxon>Bivalvia</taxon>
        <taxon>Autobranchia</taxon>
        <taxon>Heteroconchia</taxon>
        <taxon>Palaeoheterodonta</taxon>
        <taxon>Unionida</taxon>
        <taxon>Unionoidea</taxon>
        <taxon>Unionidae</taxon>
        <taxon>Unioninae</taxon>
        <taxon>Sinanodonta</taxon>
    </lineage>
</organism>
<keyword evidence="3" id="KW-1185">Reference proteome</keyword>
<name>A0ABD3XE27_SINWO</name>
<evidence type="ECO:0000313" key="3">
    <source>
        <dbReference type="Proteomes" id="UP001634394"/>
    </source>
</evidence>
<protein>
    <submittedName>
        <fullName evidence="2">Uncharacterized protein</fullName>
    </submittedName>
</protein>
<dbReference type="EMBL" id="JBJQND010000003">
    <property type="protein sequence ID" value="KAL3883165.1"/>
    <property type="molecule type" value="Genomic_DNA"/>
</dbReference>
<accession>A0ABD3XE27</accession>
<dbReference type="AlphaFoldDB" id="A0ABD3XE27"/>